<keyword evidence="3" id="KW-0804">Transcription</keyword>
<name>A0A5N6U1B7_ASPAV</name>
<dbReference type="InterPro" id="IPR036864">
    <property type="entry name" value="Zn2-C6_fun-type_DNA-bd_sf"/>
</dbReference>
<accession>A0A5N6U1B7</accession>
<dbReference type="PROSITE" id="PS50048">
    <property type="entry name" value="ZN2_CY6_FUNGAL_2"/>
    <property type="match status" value="1"/>
</dbReference>
<feature type="domain" description="Zn(2)-C6 fungal-type" evidence="6">
    <location>
        <begin position="35"/>
        <end position="65"/>
    </location>
</feature>
<gene>
    <name evidence="7" type="ORF">BDV25DRAFT_128066</name>
</gene>
<organism evidence="7 8">
    <name type="scientific">Aspergillus avenaceus</name>
    <dbReference type="NCBI Taxonomy" id="36643"/>
    <lineage>
        <taxon>Eukaryota</taxon>
        <taxon>Fungi</taxon>
        <taxon>Dikarya</taxon>
        <taxon>Ascomycota</taxon>
        <taxon>Pezizomycotina</taxon>
        <taxon>Eurotiomycetes</taxon>
        <taxon>Eurotiomycetidae</taxon>
        <taxon>Eurotiales</taxon>
        <taxon>Aspergillaceae</taxon>
        <taxon>Aspergillus</taxon>
        <taxon>Aspergillus subgen. Circumdati</taxon>
    </lineage>
</organism>
<evidence type="ECO:0000259" key="6">
    <source>
        <dbReference type="PROSITE" id="PS50048"/>
    </source>
</evidence>
<dbReference type="OrthoDB" id="3546279at2759"/>
<keyword evidence="2" id="KW-0238">DNA-binding</keyword>
<feature type="compositionally biased region" description="Polar residues" evidence="5">
    <location>
        <begin position="1"/>
        <end position="19"/>
    </location>
</feature>
<evidence type="ECO:0000313" key="8">
    <source>
        <dbReference type="Proteomes" id="UP000325780"/>
    </source>
</evidence>
<dbReference type="InterPro" id="IPR052400">
    <property type="entry name" value="Zn2-C6_fungal_TF"/>
</dbReference>
<dbReference type="InterPro" id="IPR001138">
    <property type="entry name" value="Zn2Cys6_DnaBD"/>
</dbReference>
<dbReference type="AlphaFoldDB" id="A0A5N6U1B7"/>
<dbReference type="Pfam" id="PF00172">
    <property type="entry name" value="Zn_clus"/>
    <property type="match status" value="1"/>
</dbReference>
<reference evidence="7 8" key="1">
    <citation type="submission" date="2019-04" db="EMBL/GenBank/DDBJ databases">
        <title>Friends and foes A comparative genomics study of 23 Aspergillus species from section Flavi.</title>
        <authorList>
            <consortium name="DOE Joint Genome Institute"/>
            <person name="Kjaerbolling I."/>
            <person name="Vesth T."/>
            <person name="Frisvad J.C."/>
            <person name="Nybo J.L."/>
            <person name="Theobald S."/>
            <person name="Kildgaard S."/>
            <person name="Isbrandt T."/>
            <person name="Kuo A."/>
            <person name="Sato A."/>
            <person name="Lyhne E.K."/>
            <person name="Kogle M.E."/>
            <person name="Wiebenga A."/>
            <person name="Kun R.S."/>
            <person name="Lubbers R.J."/>
            <person name="Makela M.R."/>
            <person name="Barry K."/>
            <person name="Chovatia M."/>
            <person name="Clum A."/>
            <person name="Daum C."/>
            <person name="Haridas S."/>
            <person name="He G."/>
            <person name="LaButti K."/>
            <person name="Lipzen A."/>
            <person name="Mondo S."/>
            <person name="Riley R."/>
            <person name="Salamov A."/>
            <person name="Simmons B.A."/>
            <person name="Magnuson J.K."/>
            <person name="Henrissat B."/>
            <person name="Mortensen U.H."/>
            <person name="Larsen T.O."/>
            <person name="Devries R.P."/>
            <person name="Grigoriev I.V."/>
            <person name="Machida M."/>
            <person name="Baker S.E."/>
            <person name="Andersen M.R."/>
        </authorList>
    </citation>
    <scope>NUCLEOTIDE SEQUENCE [LARGE SCALE GENOMIC DNA]</scope>
    <source>
        <strain evidence="7 8">IBT 18842</strain>
    </source>
</reference>
<dbReference type="GO" id="GO:0008270">
    <property type="term" value="F:zinc ion binding"/>
    <property type="evidence" value="ECO:0007669"/>
    <property type="project" value="InterPro"/>
</dbReference>
<proteinExistence type="predicted"/>
<evidence type="ECO:0000256" key="4">
    <source>
        <dbReference type="ARBA" id="ARBA00023242"/>
    </source>
</evidence>
<dbReference type="Gene3D" id="4.10.240.10">
    <property type="entry name" value="Zn(2)-C6 fungal-type DNA-binding domain"/>
    <property type="match status" value="1"/>
</dbReference>
<dbReference type="PROSITE" id="PS00463">
    <property type="entry name" value="ZN2_CY6_FUNGAL_1"/>
    <property type="match status" value="1"/>
</dbReference>
<dbReference type="CDD" id="cd00067">
    <property type="entry name" value="GAL4"/>
    <property type="match status" value="1"/>
</dbReference>
<dbReference type="GO" id="GO:0003677">
    <property type="term" value="F:DNA binding"/>
    <property type="evidence" value="ECO:0007669"/>
    <property type="project" value="UniProtKB-KW"/>
</dbReference>
<keyword evidence="8" id="KW-1185">Reference proteome</keyword>
<protein>
    <recommendedName>
        <fullName evidence="6">Zn(2)-C6 fungal-type domain-containing protein</fullName>
    </recommendedName>
</protein>
<dbReference type="EMBL" id="ML742054">
    <property type="protein sequence ID" value="KAE8152394.1"/>
    <property type="molecule type" value="Genomic_DNA"/>
</dbReference>
<evidence type="ECO:0000256" key="3">
    <source>
        <dbReference type="ARBA" id="ARBA00023163"/>
    </source>
</evidence>
<evidence type="ECO:0000256" key="2">
    <source>
        <dbReference type="ARBA" id="ARBA00023125"/>
    </source>
</evidence>
<dbReference type="PANTHER" id="PTHR47657:SF10">
    <property type="entry name" value="ZN(II)2CYS6 TRANSCRIPTION FACTOR (EUROFUNG)"/>
    <property type="match status" value="1"/>
</dbReference>
<dbReference type="PANTHER" id="PTHR47657">
    <property type="entry name" value="STEROL REGULATORY ELEMENT-BINDING PROTEIN ECM22"/>
    <property type="match status" value="1"/>
</dbReference>
<keyword evidence="1" id="KW-0805">Transcription regulation</keyword>
<feature type="region of interest" description="Disordered" evidence="5">
    <location>
        <begin position="1"/>
        <end position="29"/>
    </location>
</feature>
<evidence type="ECO:0000256" key="5">
    <source>
        <dbReference type="SAM" id="MobiDB-lite"/>
    </source>
</evidence>
<dbReference type="SMART" id="SM00066">
    <property type="entry name" value="GAL4"/>
    <property type="match status" value="1"/>
</dbReference>
<keyword evidence="4" id="KW-0539">Nucleus</keyword>
<evidence type="ECO:0000313" key="7">
    <source>
        <dbReference type="EMBL" id="KAE8152394.1"/>
    </source>
</evidence>
<dbReference type="Proteomes" id="UP000325780">
    <property type="component" value="Unassembled WGS sequence"/>
</dbReference>
<sequence length="486" mass="55024">MSETPSPLSGTPPSQTSLPSRGKRHRIRHQKSRKGCFTCKQRRVKCDEAQPICGACAFRGENCSYPRSTTLTLELSSAAPRSPRRTNHTTNALQPLDFRLDGLSTETPFLDQEINMADLRLLSRFIVHTAKEMTPHAKRRPIWEQVIPDLASKKEYLMHLLLALAGEHVLYQIHMSGSHSEDIDDTQSSLPSYSQRELQLEYHRVIQHHQRGLEGFRQALTDISPATAEYVFCGSILIVAISFASISTRAQSVTELGLSRTTEDKDLYIDWLHLVRGLSSVAHEHWFTLKLSRLRAMLFYTYANDDWKITSIPSHFHRLKHAPEIFHIFAQGATQSLDHLRAFATTLEQPDTEPDYSNNYTHTLNTLEEIYMRILYVLQFSRSGRDNPPALDIQIDMEDSAVISWPSKLSARFVNSLGTEQLGTAEAFSFVILAHFYLISCLFRDIWYLNSGFGSEIRKVSSLVDSLGDSALAGLMEWPVAVAESV</sequence>
<dbReference type="GO" id="GO:0000981">
    <property type="term" value="F:DNA-binding transcription factor activity, RNA polymerase II-specific"/>
    <property type="evidence" value="ECO:0007669"/>
    <property type="project" value="InterPro"/>
</dbReference>
<evidence type="ECO:0000256" key="1">
    <source>
        <dbReference type="ARBA" id="ARBA00023015"/>
    </source>
</evidence>
<dbReference type="SUPFAM" id="SSF57701">
    <property type="entry name" value="Zn2/Cys6 DNA-binding domain"/>
    <property type="match status" value="1"/>
</dbReference>
<dbReference type="GO" id="GO:0009893">
    <property type="term" value="P:positive regulation of metabolic process"/>
    <property type="evidence" value="ECO:0007669"/>
    <property type="project" value="UniProtKB-ARBA"/>
</dbReference>